<dbReference type="EMBL" id="KZ679006">
    <property type="protein sequence ID" value="PSS27822.1"/>
    <property type="molecule type" value="Genomic_DNA"/>
</dbReference>
<dbReference type="AlphaFoldDB" id="A0A2T3BEM0"/>
<evidence type="ECO:0000313" key="3">
    <source>
        <dbReference type="Proteomes" id="UP000241818"/>
    </source>
</evidence>
<dbReference type="Proteomes" id="UP000241818">
    <property type="component" value="Unassembled WGS sequence"/>
</dbReference>
<reference evidence="2 3" key="1">
    <citation type="journal article" date="2018" name="New Phytol.">
        <title>Comparative genomics and transcriptomics depict ericoid mycorrhizal fungi as versatile saprotrophs and plant mutualists.</title>
        <authorList>
            <person name="Martino E."/>
            <person name="Morin E."/>
            <person name="Grelet G.A."/>
            <person name="Kuo A."/>
            <person name="Kohler A."/>
            <person name="Daghino S."/>
            <person name="Barry K.W."/>
            <person name="Cichocki N."/>
            <person name="Clum A."/>
            <person name="Dockter R.B."/>
            <person name="Hainaut M."/>
            <person name="Kuo R.C."/>
            <person name="LaButti K."/>
            <person name="Lindahl B.D."/>
            <person name="Lindquist E.A."/>
            <person name="Lipzen A."/>
            <person name="Khouja H.R."/>
            <person name="Magnuson J."/>
            <person name="Murat C."/>
            <person name="Ohm R.A."/>
            <person name="Singer S.W."/>
            <person name="Spatafora J.W."/>
            <person name="Wang M."/>
            <person name="Veneault-Fourrey C."/>
            <person name="Henrissat B."/>
            <person name="Grigoriev I.V."/>
            <person name="Martin F.M."/>
            <person name="Perotto S."/>
        </authorList>
    </citation>
    <scope>NUCLEOTIDE SEQUENCE [LARGE SCALE GENOMIC DNA]</scope>
    <source>
        <strain evidence="2 3">ATCC 22711</strain>
    </source>
</reference>
<dbReference type="RefSeq" id="XP_024725347.1">
    <property type="nucleotide sequence ID" value="XM_024866161.1"/>
</dbReference>
<protein>
    <submittedName>
        <fullName evidence="2">Uncharacterized protein</fullName>
    </submittedName>
</protein>
<dbReference type="InParanoid" id="A0A2T3BEM0"/>
<organism evidence="2 3">
    <name type="scientific">Amorphotheca resinae ATCC 22711</name>
    <dbReference type="NCBI Taxonomy" id="857342"/>
    <lineage>
        <taxon>Eukaryota</taxon>
        <taxon>Fungi</taxon>
        <taxon>Dikarya</taxon>
        <taxon>Ascomycota</taxon>
        <taxon>Pezizomycotina</taxon>
        <taxon>Leotiomycetes</taxon>
        <taxon>Helotiales</taxon>
        <taxon>Amorphothecaceae</taxon>
        <taxon>Amorphotheca</taxon>
    </lineage>
</organism>
<evidence type="ECO:0000256" key="1">
    <source>
        <dbReference type="SAM" id="Phobius"/>
    </source>
</evidence>
<sequence length="56" mass="5675">MMISHTLKQSIGRAGKGTLPHTVRGRAVLRIGFLIYLLFACAGCAGGGGGGVWGGC</sequence>
<keyword evidence="3" id="KW-1185">Reference proteome</keyword>
<feature type="transmembrane region" description="Helical" evidence="1">
    <location>
        <begin position="33"/>
        <end position="53"/>
    </location>
</feature>
<keyword evidence="1" id="KW-0812">Transmembrane</keyword>
<gene>
    <name evidence="2" type="ORF">M430DRAFT_32403</name>
</gene>
<proteinExistence type="predicted"/>
<accession>A0A2T3BEM0</accession>
<keyword evidence="1" id="KW-0472">Membrane</keyword>
<keyword evidence="1" id="KW-1133">Transmembrane helix</keyword>
<evidence type="ECO:0000313" key="2">
    <source>
        <dbReference type="EMBL" id="PSS27822.1"/>
    </source>
</evidence>
<name>A0A2T3BEM0_AMORE</name>
<dbReference type="GeneID" id="36574242"/>